<dbReference type="NCBIfam" id="TIGR02397">
    <property type="entry name" value="dnaX_nterm"/>
    <property type="match status" value="1"/>
</dbReference>
<dbReference type="SMART" id="SM00382">
    <property type="entry name" value="AAA"/>
    <property type="match status" value="1"/>
</dbReference>
<dbReference type="InterPro" id="IPR022754">
    <property type="entry name" value="DNA_pol_III_gamma-3"/>
</dbReference>
<dbReference type="Gene3D" id="1.20.272.10">
    <property type="match status" value="1"/>
</dbReference>
<feature type="region of interest" description="Disordered" evidence="12">
    <location>
        <begin position="425"/>
        <end position="444"/>
    </location>
</feature>
<dbReference type="PANTHER" id="PTHR11669">
    <property type="entry name" value="REPLICATION FACTOR C / DNA POLYMERASE III GAMMA-TAU SUBUNIT"/>
    <property type="match status" value="1"/>
</dbReference>
<dbReference type="SUPFAM" id="SSF48019">
    <property type="entry name" value="post-AAA+ oligomerization domain-like"/>
    <property type="match status" value="1"/>
</dbReference>
<proteinExistence type="inferred from homology"/>
<comment type="similarity">
    <text evidence="1 11">Belongs to the DnaX/STICHEL family.</text>
</comment>
<evidence type="ECO:0000313" key="15">
    <source>
        <dbReference type="Proteomes" id="UP001555786"/>
    </source>
</evidence>
<sequence length="597" mass="64270">MEDANTTPSDTQPYRVLARKYRPQTFDDLIGQDAMVRTLSNAFETGRIHQAYMLTGVRGVGKTTTARILARGLNYEPPEGGGKPTINMPGLGRHCQAIIDSRHIDVMELDAASHNGIENIREITDGVRYAPVSARFKVLIMDEVHMVTTQAFNALLKTLEEPPPHVKFIFATTEIRKVPITILSRCQRFDLRRVDSGLLARHLGAICEKESVSIDAAALAMIARAAEGSVRDSLSLLDQAIAHGGGTIDGESVRAMLGLADRSRVIDLFEAVMRGDAASALDELRAQYDQGADPAVVLSELAEFTHFVTRVKISPAAANDASATEIEKVRGTELAGKLSIKVLTRQWQMLLKGIPETQTAAKPLAAADMVLARLCYAADLPSPDDLIRQLTENGGSLPSRGPAAAPPAPPPAAPRAQLITAATQAQFQPQPQHTPMPGPASAAQPGRALASFAEIVGLAMEKRDLPLKLALERFVRLVAFADGRLDIALEPGSPQGLVNDLSRKLSDWTNKRWLVVLSSEKGEATLRELAEARQAAVLSGIRADPFVRAVMERFPGAEIVDIRDNAPVETQSLAPAPDDGGDPDDGDEAEPYSADDI</sequence>
<gene>
    <name evidence="11" type="primary">dnaX</name>
    <name evidence="14" type="ORF">ABXS05_27825</name>
</gene>
<evidence type="ECO:0000256" key="8">
    <source>
        <dbReference type="ARBA" id="ARBA00022840"/>
    </source>
</evidence>
<evidence type="ECO:0000256" key="7">
    <source>
        <dbReference type="ARBA" id="ARBA00022833"/>
    </source>
</evidence>
<keyword evidence="3 11" id="KW-0548">Nucleotidyltransferase</keyword>
<dbReference type="SUPFAM" id="SSF52540">
    <property type="entry name" value="P-loop containing nucleoside triphosphate hydrolases"/>
    <property type="match status" value="1"/>
</dbReference>
<accession>A0ABV3PUP6</accession>
<comment type="caution">
    <text evidence="14">The sequence shown here is derived from an EMBL/GenBank/DDBJ whole genome shotgun (WGS) entry which is preliminary data.</text>
</comment>
<comment type="subunit">
    <text evidence="11">DNA polymerase III contains a core (composed of alpha, epsilon and theta chains) that associates with a tau subunit. This core dimerizes to form the POLIII' complex. PolIII' associates with the gamma complex (composed of gamma, delta, delta', psi and chi chains) and with the beta chain to form the complete DNA polymerase III complex.</text>
</comment>
<keyword evidence="5" id="KW-0479">Metal-binding</keyword>
<evidence type="ECO:0000256" key="10">
    <source>
        <dbReference type="ARBA" id="ARBA00049244"/>
    </source>
</evidence>
<dbReference type="InterPro" id="IPR050238">
    <property type="entry name" value="DNA_Rep/Repair_Clamp_Loader"/>
</dbReference>
<evidence type="ECO:0000256" key="2">
    <source>
        <dbReference type="ARBA" id="ARBA00022679"/>
    </source>
</evidence>
<evidence type="ECO:0000256" key="3">
    <source>
        <dbReference type="ARBA" id="ARBA00022695"/>
    </source>
</evidence>
<comment type="catalytic activity">
    <reaction evidence="10 11">
        <text>DNA(n) + a 2'-deoxyribonucleoside 5'-triphosphate = DNA(n+1) + diphosphate</text>
        <dbReference type="Rhea" id="RHEA:22508"/>
        <dbReference type="Rhea" id="RHEA-COMP:17339"/>
        <dbReference type="Rhea" id="RHEA-COMP:17340"/>
        <dbReference type="ChEBI" id="CHEBI:33019"/>
        <dbReference type="ChEBI" id="CHEBI:61560"/>
        <dbReference type="ChEBI" id="CHEBI:173112"/>
        <dbReference type="EC" id="2.7.7.7"/>
    </reaction>
</comment>
<evidence type="ECO:0000256" key="5">
    <source>
        <dbReference type="ARBA" id="ARBA00022723"/>
    </source>
</evidence>
<keyword evidence="6 11" id="KW-0547">Nucleotide-binding</keyword>
<dbReference type="Gene3D" id="3.40.50.300">
    <property type="entry name" value="P-loop containing nucleotide triphosphate hydrolases"/>
    <property type="match status" value="1"/>
</dbReference>
<keyword evidence="2 11" id="KW-0808">Transferase</keyword>
<feature type="region of interest" description="Disordered" evidence="12">
    <location>
        <begin position="565"/>
        <end position="597"/>
    </location>
</feature>
<dbReference type="InterPro" id="IPR045085">
    <property type="entry name" value="HLD_clamp_pol_III_gamma_tau"/>
</dbReference>
<feature type="compositionally biased region" description="Pro residues" evidence="12">
    <location>
        <begin position="404"/>
        <end position="413"/>
    </location>
</feature>
<dbReference type="PANTHER" id="PTHR11669:SF0">
    <property type="entry name" value="PROTEIN STICHEL-LIKE 2"/>
    <property type="match status" value="1"/>
</dbReference>
<dbReference type="RefSeq" id="WP_367626115.1">
    <property type="nucleotide sequence ID" value="NZ_JBFNQD010000014.1"/>
</dbReference>
<feature type="domain" description="AAA+ ATPase" evidence="13">
    <location>
        <begin position="48"/>
        <end position="195"/>
    </location>
</feature>
<dbReference type="InterPro" id="IPR003593">
    <property type="entry name" value="AAA+_ATPase"/>
</dbReference>
<dbReference type="EC" id="2.7.7.7" evidence="11"/>
<dbReference type="Pfam" id="PF22608">
    <property type="entry name" value="DNAX_ATPase_lid"/>
    <property type="match status" value="1"/>
</dbReference>
<dbReference type="Pfam" id="PF13177">
    <property type="entry name" value="DNA_pol3_delta2"/>
    <property type="match status" value="1"/>
</dbReference>
<dbReference type="EMBL" id="JBFNQD010000014">
    <property type="protein sequence ID" value="MEW9309391.1"/>
    <property type="molecule type" value="Genomic_DNA"/>
</dbReference>
<comment type="function">
    <text evidence="11">DNA polymerase III is a complex, multichain enzyme responsible for most of the replicative synthesis in bacteria. This DNA polymerase also exhibits 3' to 5' exonuclease activity.</text>
</comment>
<dbReference type="CDD" id="cd18137">
    <property type="entry name" value="HLD_clamp_pol_III_gamma_tau"/>
    <property type="match status" value="1"/>
</dbReference>
<evidence type="ECO:0000256" key="9">
    <source>
        <dbReference type="ARBA" id="ARBA00022932"/>
    </source>
</evidence>
<dbReference type="InterPro" id="IPR008921">
    <property type="entry name" value="DNA_pol3_clamp-load_cplx_C"/>
</dbReference>
<feature type="region of interest" description="Disordered" evidence="12">
    <location>
        <begin position="387"/>
        <end position="414"/>
    </location>
</feature>
<keyword evidence="9 11" id="KW-0239">DNA-directed DNA polymerase</keyword>
<evidence type="ECO:0000313" key="14">
    <source>
        <dbReference type="EMBL" id="MEW9309391.1"/>
    </source>
</evidence>
<dbReference type="GO" id="GO:0003887">
    <property type="term" value="F:DNA-directed DNA polymerase activity"/>
    <property type="evidence" value="ECO:0007669"/>
    <property type="project" value="UniProtKB-EC"/>
</dbReference>
<dbReference type="Proteomes" id="UP001555786">
    <property type="component" value="Unassembled WGS sequence"/>
</dbReference>
<evidence type="ECO:0000259" key="13">
    <source>
        <dbReference type="SMART" id="SM00382"/>
    </source>
</evidence>
<evidence type="ECO:0000256" key="1">
    <source>
        <dbReference type="ARBA" id="ARBA00006360"/>
    </source>
</evidence>
<dbReference type="InterPro" id="IPR022107">
    <property type="entry name" value="DNA_pol_III_gamma/tau_C"/>
</dbReference>
<reference evidence="14 15" key="1">
    <citation type="submission" date="2024-07" db="EMBL/GenBank/DDBJ databases">
        <title>Description of Labrys sedimenti sp. nov., isolated from a diclofenac-degrading enrichment culture.</title>
        <authorList>
            <person name="Tancsics A."/>
            <person name="Csepanyi A."/>
        </authorList>
    </citation>
    <scope>NUCLEOTIDE SEQUENCE [LARGE SCALE GENOMIC DNA]</scope>
    <source>
        <strain evidence="14 15">LMG 23578</strain>
    </source>
</reference>
<dbReference type="InterPro" id="IPR027417">
    <property type="entry name" value="P-loop_NTPase"/>
</dbReference>
<keyword evidence="8 11" id="KW-0067">ATP-binding</keyword>
<dbReference type="Gene3D" id="1.10.8.60">
    <property type="match status" value="1"/>
</dbReference>
<protein>
    <recommendedName>
        <fullName evidence="11">DNA polymerase III subunit gamma/tau</fullName>
        <ecNumber evidence="11">2.7.7.7</ecNumber>
    </recommendedName>
</protein>
<keyword evidence="4 11" id="KW-0235">DNA replication</keyword>
<feature type="compositionally biased region" description="Acidic residues" evidence="12">
    <location>
        <begin position="579"/>
        <end position="597"/>
    </location>
</feature>
<dbReference type="CDD" id="cd00009">
    <property type="entry name" value="AAA"/>
    <property type="match status" value="1"/>
</dbReference>
<keyword evidence="7" id="KW-0862">Zinc</keyword>
<dbReference type="Pfam" id="PF12169">
    <property type="entry name" value="DNA_pol3_gamma3"/>
    <property type="match status" value="1"/>
</dbReference>
<evidence type="ECO:0000256" key="11">
    <source>
        <dbReference type="RuleBase" id="RU364063"/>
    </source>
</evidence>
<evidence type="ECO:0000256" key="6">
    <source>
        <dbReference type="ARBA" id="ARBA00022741"/>
    </source>
</evidence>
<dbReference type="NCBIfam" id="NF006585">
    <property type="entry name" value="PRK09111.1"/>
    <property type="match status" value="1"/>
</dbReference>
<dbReference type="Pfam" id="PF12362">
    <property type="entry name" value="DUF3646"/>
    <property type="match status" value="1"/>
</dbReference>
<keyword evidence="15" id="KW-1185">Reference proteome</keyword>
<dbReference type="InterPro" id="IPR012763">
    <property type="entry name" value="DNA_pol_III_sug/sutau_N"/>
</dbReference>
<name>A0ABV3PUP6_9HYPH</name>
<evidence type="ECO:0000256" key="12">
    <source>
        <dbReference type="SAM" id="MobiDB-lite"/>
    </source>
</evidence>
<evidence type="ECO:0000256" key="4">
    <source>
        <dbReference type="ARBA" id="ARBA00022705"/>
    </source>
</evidence>
<organism evidence="14 15">
    <name type="scientific">Labrys neptuniae</name>
    <dbReference type="NCBI Taxonomy" id="376174"/>
    <lineage>
        <taxon>Bacteria</taxon>
        <taxon>Pseudomonadati</taxon>
        <taxon>Pseudomonadota</taxon>
        <taxon>Alphaproteobacteria</taxon>
        <taxon>Hyphomicrobiales</taxon>
        <taxon>Xanthobacteraceae</taxon>
        <taxon>Labrys</taxon>
    </lineage>
</organism>